<evidence type="ECO:0000313" key="2">
    <source>
        <dbReference type="Proteomes" id="UP000825591"/>
    </source>
</evidence>
<evidence type="ECO:0000313" key="1">
    <source>
        <dbReference type="EMBL" id="QZP28710.1"/>
    </source>
</evidence>
<reference evidence="1 2" key="1">
    <citation type="submission" date="2021-08" db="EMBL/GenBank/DDBJ databases">
        <title>Bactericidal Effect of Pseudomonas oryziphila sp. nov., a novel Pseudomonas Species Against Xanthomonas oryzae Reduces Disease Severity of Bacterial Leaf Streak of Rice.</title>
        <authorList>
            <person name="Yang R."/>
            <person name="Li S."/>
            <person name="Li Y."/>
            <person name="Yan Y."/>
            <person name="Fang Y."/>
            <person name="Zou L."/>
            <person name="Chen G."/>
        </authorList>
    </citation>
    <scope>NUCLEOTIDE SEQUENCE [LARGE SCALE GENOMIC DNA]</scope>
    <source>
        <strain evidence="1 2">DSM 17497</strain>
    </source>
</reference>
<dbReference type="RefSeq" id="WP_028692370.1">
    <property type="nucleotide sequence ID" value="NZ_CP081966.1"/>
</dbReference>
<organism evidence="1 2">
    <name type="scientific">Pseudomonas mosselii</name>
    <dbReference type="NCBI Taxonomy" id="78327"/>
    <lineage>
        <taxon>Bacteria</taxon>
        <taxon>Pseudomonadati</taxon>
        <taxon>Pseudomonadota</taxon>
        <taxon>Gammaproteobacteria</taxon>
        <taxon>Pseudomonadales</taxon>
        <taxon>Pseudomonadaceae</taxon>
        <taxon>Pseudomonas</taxon>
    </lineage>
</organism>
<protein>
    <submittedName>
        <fullName evidence="1">Uncharacterized protein</fullName>
    </submittedName>
</protein>
<accession>A0ABX9B7H8</accession>
<sequence length="221" mass="25096">MGLDFMQRKDTFQEHRNSHRAARIAHINSALKVLSRANYKNITSLARGVAEIVTEYELSQNLSLPEHDRDSELRPVSHVTLLRNSDYRKILEKTLESEEVSALPTSISSSDYEALKIRNAGLEGQIAQLKHTIINLDSGGLMVSGDSEQFKEEIVKLSDDIRFLMAFIDGMQSEAMDVFVIIKPGEENFEYSEAGYHGVMNMVATYDDLIRLEVLRRKFDV</sequence>
<proteinExistence type="predicted"/>
<keyword evidence="2" id="KW-1185">Reference proteome</keyword>
<dbReference type="Proteomes" id="UP000825591">
    <property type="component" value="Chromosome"/>
</dbReference>
<name>A0ABX9B7H8_9PSED</name>
<gene>
    <name evidence="1" type="ORF">K5H97_10335</name>
</gene>
<dbReference type="EMBL" id="CP081966">
    <property type="protein sequence ID" value="QZP28710.1"/>
    <property type="molecule type" value="Genomic_DNA"/>
</dbReference>